<reference evidence="2" key="1">
    <citation type="journal article" date="2023" name="Mol. Biol. Evol.">
        <title>Third-Generation Sequencing Reveals the Adaptive Role of the Epigenome in Three Deep-Sea Polychaetes.</title>
        <authorList>
            <person name="Perez M."/>
            <person name="Aroh O."/>
            <person name="Sun Y."/>
            <person name="Lan Y."/>
            <person name="Juniper S.K."/>
            <person name="Young C.R."/>
            <person name="Angers B."/>
            <person name="Qian P.Y."/>
        </authorList>
    </citation>
    <scope>NUCLEOTIDE SEQUENCE</scope>
    <source>
        <strain evidence="2">R07B-5</strain>
    </source>
</reference>
<sequence>MRASETARTESDSDGHVVSGGEARDHDMASTCAVAACGSVELKVTRDTDATLPVDRRENVRQKRGSHWQLDRTHYFKLGETHAHACVFQKQSA</sequence>
<name>A0AAD9PED0_RIDPI</name>
<gene>
    <name evidence="2" type="ORF">NP493_16g11027</name>
</gene>
<dbReference type="Proteomes" id="UP001209878">
    <property type="component" value="Unassembled WGS sequence"/>
</dbReference>
<comment type="caution">
    <text evidence="2">The sequence shown here is derived from an EMBL/GenBank/DDBJ whole genome shotgun (WGS) entry which is preliminary data.</text>
</comment>
<proteinExistence type="predicted"/>
<protein>
    <submittedName>
        <fullName evidence="2">Uncharacterized protein</fullName>
    </submittedName>
</protein>
<evidence type="ECO:0000256" key="1">
    <source>
        <dbReference type="SAM" id="MobiDB-lite"/>
    </source>
</evidence>
<dbReference type="EMBL" id="JAODUO010000015">
    <property type="protein sequence ID" value="KAK2193289.1"/>
    <property type="molecule type" value="Genomic_DNA"/>
</dbReference>
<evidence type="ECO:0000313" key="2">
    <source>
        <dbReference type="EMBL" id="KAK2193289.1"/>
    </source>
</evidence>
<keyword evidence="3" id="KW-1185">Reference proteome</keyword>
<feature type="compositionally biased region" description="Basic and acidic residues" evidence="1">
    <location>
        <begin position="1"/>
        <end position="15"/>
    </location>
</feature>
<evidence type="ECO:0000313" key="3">
    <source>
        <dbReference type="Proteomes" id="UP001209878"/>
    </source>
</evidence>
<organism evidence="2 3">
    <name type="scientific">Ridgeia piscesae</name>
    <name type="common">Tubeworm</name>
    <dbReference type="NCBI Taxonomy" id="27915"/>
    <lineage>
        <taxon>Eukaryota</taxon>
        <taxon>Metazoa</taxon>
        <taxon>Spiralia</taxon>
        <taxon>Lophotrochozoa</taxon>
        <taxon>Annelida</taxon>
        <taxon>Polychaeta</taxon>
        <taxon>Sedentaria</taxon>
        <taxon>Canalipalpata</taxon>
        <taxon>Sabellida</taxon>
        <taxon>Siboglinidae</taxon>
        <taxon>Ridgeia</taxon>
    </lineage>
</organism>
<accession>A0AAD9PED0</accession>
<dbReference type="AlphaFoldDB" id="A0AAD9PED0"/>
<feature type="region of interest" description="Disordered" evidence="1">
    <location>
        <begin position="1"/>
        <end position="25"/>
    </location>
</feature>